<dbReference type="Proteomes" id="UP001732700">
    <property type="component" value="Chromosome 1C"/>
</dbReference>
<keyword evidence="2" id="KW-1185">Reference proteome</keyword>
<protein>
    <submittedName>
        <fullName evidence="1">Uncharacterized protein</fullName>
    </submittedName>
</protein>
<organism evidence="1 2">
    <name type="scientific">Avena sativa</name>
    <name type="common">Oat</name>
    <dbReference type="NCBI Taxonomy" id="4498"/>
    <lineage>
        <taxon>Eukaryota</taxon>
        <taxon>Viridiplantae</taxon>
        <taxon>Streptophyta</taxon>
        <taxon>Embryophyta</taxon>
        <taxon>Tracheophyta</taxon>
        <taxon>Spermatophyta</taxon>
        <taxon>Magnoliopsida</taxon>
        <taxon>Liliopsida</taxon>
        <taxon>Poales</taxon>
        <taxon>Poaceae</taxon>
        <taxon>BOP clade</taxon>
        <taxon>Pooideae</taxon>
        <taxon>Poodae</taxon>
        <taxon>Poeae</taxon>
        <taxon>Poeae Chloroplast Group 1 (Aveneae type)</taxon>
        <taxon>Aveninae</taxon>
        <taxon>Avena</taxon>
    </lineage>
</organism>
<proteinExistence type="predicted"/>
<evidence type="ECO:0000313" key="2">
    <source>
        <dbReference type="Proteomes" id="UP001732700"/>
    </source>
</evidence>
<sequence>MATATAALSMKLLVDTKARRVLFAEASKDVVDFLFSLLSLPVGTAVQLLGKEAMVGSVGRLYASVEKLDATYVQAGSAKDALLHPTVFSAAVSNQQSSLLGLPPPPQPKSFYICTKRCSCYNGGHSSCRGISINCLNSCRAHITCAYGTTCPSCKNQMTTQLTLVPPAESGGQAASVVAGNGFVQGIVTYTVMDDLAVTPMSSISSIALLNTFAVNDLGALQPPGEDRADRLQRGFGDSQGVAAVQDRPHRRLPWQEGRQERLKASFCDQGLVVARSIQLN</sequence>
<evidence type="ECO:0000313" key="1">
    <source>
        <dbReference type="EnsemblPlants" id="AVESA.00010b.r2.1CG0114960.1.CDS"/>
    </source>
</evidence>
<reference evidence="1" key="2">
    <citation type="submission" date="2025-09" db="UniProtKB">
        <authorList>
            <consortium name="EnsemblPlants"/>
        </authorList>
    </citation>
    <scope>IDENTIFICATION</scope>
</reference>
<accession>A0ACD5TRF0</accession>
<dbReference type="EnsemblPlants" id="AVESA.00010b.r2.1CG0114960.1">
    <property type="protein sequence ID" value="AVESA.00010b.r2.1CG0114960.1.CDS"/>
    <property type="gene ID" value="AVESA.00010b.r2.1CG0114960"/>
</dbReference>
<name>A0ACD5TRF0_AVESA</name>
<reference evidence="1" key="1">
    <citation type="submission" date="2021-05" db="EMBL/GenBank/DDBJ databases">
        <authorList>
            <person name="Scholz U."/>
            <person name="Mascher M."/>
            <person name="Fiebig A."/>
        </authorList>
    </citation>
    <scope>NUCLEOTIDE SEQUENCE [LARGE SCALE GENOMIC DNA]</scope>
</reference>